<dbReference type="EMBL" id="JAINDJ010000006">
    <property type="protein sequence ID" value="KAG9444315.1"/>
    <property type="molecule type" value="Genomic_DNA"/>
</dbReference>
<dbReference type="InterPro" id="IPR000719">
    <property type="entry name" value="Prot_kinase_dom"/>
</dbReference>
<dbReference type="PANTHER" id="PTHR24348:SF53">
    <property type="entry name" value="SERINE_THREONINE-PROTEIN KINASE ATG1T"/>
    <property type="match status" value="1"/>
</dbReference>
<comment type="caution">
    <text evidence="6">The sequence shown here is derived from an EMBL/GenBank/DDBJ whole genome shotgun (WGS) entry which is preliminary data.</text>
</comment>
<dbReference type="InterPro" id="IPR008271">
    <property type="entry name" value="Ser/Thr_kinase_AS"/>
</dbReference>
<dbReference type="PROSITE" id="PS50011">
    <property type="entry name" value="PROTEIN_KINASE_DOM"/>
    <property type="match status" value="1"/>
</dbReference>
<dbReference type="GO" id="GO:0016020">
    <property type="term" value="C:membrane"/>
    <property type="evidence" value="ECO:0007669"/>
    <property type="project" value="TreeGrafter"/>
</dbReference>
<keyword evidence="2" id="KW-0547">Nucleotide-binding</keyword>
<gene>
    <name evidence="6" type="ORF">H6P81_015655</name>
</gene>
<comment type="function">
    <text evidence="4">CIPK serine-threonine protein kinases interact with CBL proteins. Binding of a CBL protein to the regulatory NAF domain of CIPK protein lead to the activation of the kinase in a calcium-dependent manner.</text>
</comment>
<evidence type="ECO:0000313" key="6">
    <source>
        <dbReference type="EMBL" id="KAG9444315.1"/>
    </source>
</evidence>
<dbReference type="GO" id="GO:0000045">
    <property type="term" value="P:autophagosome assembly"/>
    <property type="evidence" value="ECO:0007669"/>
    <property type="project" value="TreeGrafter"/>
</dbReference>
<dbReference type="GO" id="GO:0010506">
    <property type="term" value="P:regulation of autophagy"/>
    <property type="evidence" value="ECO:0007669"/>
    <property type="project" value="InterPro"/>
</dbReference>
<sequence length="299" mass="33768">MQAYPSLTEQREIAAGWNSDEGMEEVFGESLAQAHIGGYVLKGKLGNGPLSVVWKAVHISSGEVVALKQIDLCKLNRNLKDCLDCEVKFLTGVRHPNIIRLLDVIQVKSFIFLVLEFCAGGTLASFIQQNGRVHEQVVRRFARQLGAALEVIRAHHIIHRDLKPENILLSHFDNDAVLKISDFGLSRVILPGDRVETVCGSSLYMAPEVLEFQKYDEKVDMWSVGAILFELLNGYPPFHGRNNVQILKDIKKCLRLPFSQFILPNLHSDYVDLCTRLLCTNPGKRLSYEEFCHHKFLQG</sequence>
<evidence type="ECO:0000256" key="2">
    <source>
        <dbReference type="ARBA" id="ARBA00022741"/>
    </source>
</evidence>
<dbReference type="GO" id="GO:0005776">
    <property type="term" value="C:autophagosome"/>
    <property type="evidence" value="ECO:0007669"/>
    <property type="project" value="TreeGrafter"/>
</dbReference>
<dbReference type="GO" id="GO:0005829">
    <property type="term" value="C:cytosol"/>
    <property type="evidence" value="ECO:0007669"/>
    <property type="project" value="TreeGrafter"/>
</dbReference>
<dbReference type="InterPro" id="IPR045269">
    <property type="entry name" value="Atg1-like"/>
</dbReference>
<proteinExistence type="inferred from homology"/>
<dbReference type="FunFam" id="1.10.510.10:FF:000571">
    <property type="entry name" value="Maternal embryonic leucine zipper kinase"/>
    <property type="match status" value="1"/>
</dbReference>
<dbReference type="AlphaFoldDB" id="A0AAV7E647"/>
<dbReference type="InterPro" id="IPR011009">
    <property type="entry name" value="Kinase-like_dom_sf"/>
</dbReference>
<feature type="domain" description="Protein kinase" evidence="5">
    <location>
        <begin position="39"/>
        <end position="297"/>
    </location>
</feature>
<evidence type="ECO:0000256" key="1">
    <source>
        <dbReference type="ARBA" id="ARBA00006234"/>
    </source>
</evidence>
<name>A0AAV7E647_ARIFI</name>
<dbReference type="Pfam" id="PF00069">
    <property type="entry name" value="Pkinase"/>
    <property type="match status" value="1"/>
</dbReference>
<dbReference type="GO" id="GO:0004674">
    <property type="term" value="F:protein serine/threonine kinase activity"/>
    <property type="evidence" value="ECO:0007669"/>
    <property type="project" value="InterPro"/>
</dbReference>
<evidence type="ECO:0000256" key="3">
    <source>
        <dbReference type="ARBA" id="ARBA00022840"/>
    </source>
</evidence>
<organism evidence="6 7">
    <name type="scientific">Aristolochia fimbriata</name>
    <name type="common">White veined hardy Dutchman's pipe vine</name>
    <dbReference type="NCBI Taxonomy" id="158543"/>
    <lineage>
        <taxon>Eukaryota</taxon>
        <taxon>Viridiplantae</taxon>
        <taxon>Streptophyta</taxon>
        <taxon>Embryophyta</taxon>
        <taxon>Tracheophyta</taxon>
        <taxon>Spermatophyta</taxon>
        <taxon>Magnoliopsida</taxon>
        <taxon>Magnoliidae</taxon>
        <taxon>Piperales</taxon>
        <taxon>Aristolochiaceae</taxon>
        <taxon>Aristolochia</taxon>
    </lineage>
</organism>
<protein>
    <recommendedName>
        <fullName evidence="5">Protein kinase domain-containing protein</fullName>
    </recommendedName>
</protein>
<keyword evidence="3" id="KW-0067">ATP-binding</keyword>
<keyword evidence="7" id="KW-1185">Reference proteome</keyword>
<accession>A0AAV7E647</accession>
<dbReference type="PROSITE" id="PS00108">
    <property type="entry name" value="PROTEIN_KINASE_ST"/>
    <property type="match status" value="1"/>
</dbReference>
<dbReference type="GO" id="GO:0005524">
    <property type="term" value="F:ATP binding"/>
    <property type="evidence" value="ECO:0007669"/>
    <property type="project" value="UniProtKB-KW"/>
</dbReference>
<dbReference type="GO" id="GO:0000407">
    <property type="term" value="C:phagophore assembly site"/>
    <property type="evidence" value="ECO:0007669"/>
    <property type="project" value="TreeGrafter"/>
</dbReference>
<dbReference type="Proteomes" id="UP000825729">
    <property type="component" value="Unassembled WGS sequence"/>
</dbReference>
<dbReference type="SUPFAM" id="SSF56112">
    <property type="entry name" value="Protein kinase-like (PK-like)"/>
    <property type="match status" value="1"/>
</dbReference>
<evidence type="ECO:0000259" key="5">
    <source>
        <dbReference type="PROSITE" id="PS50011"/>
    </source>
</evidence>
<dbReference type="SMART" id="SM00220">
    <property type="entry name" value="S_TKc"/>
    <property type="match status" value="1"/>
</dbReference>
<reference evidence="6 7" key="1">
    <citation type="submission" date="2021-07" db="EMBL/GenBank/DDBJ databases">
        <title>The Aristolochia fimbriata genome: insights into angiosperm evolution, floral development and chemical biosynthesis.</title>
        <authorList>
            <person name="Jiao Y."/>
        </authorList>
    </citation>
    <scope>NUCLEOTIDE SEQUENCE [LARGE SCALE GENOMIC DNA]</scope>
    <source>
        <strain evidence="6">IBCAS-2021</strain>
        <tissue evidence="6">Leaf</tissue>
    </source>
</reference>
<evidence type="ECO:0000313" key="7">
    <source>
        <dbReference type="Proteomes" id="UP000825729"/>
    </source>
</evidence>
<dbReference type="PANTHER" id="PTHR24348">
    <property type="entry name" value="SERINE/THREONINE-PROTEIN KINASE UNC-51-RELATED"/>
    <property type="match status" value="1"/>
</dbReference>
<comment type="similarity">
    <text evidence="1">Belongs to the protein kinase superfamily. CAMK Ser/Thr protein kinase family. SNF1 subfamily.</text>
</comment>
<evidence type="ECO:0000256" key="4">
    <source>
        <dbReference type="ARBA" id="ARBA00058225"/>
    </source>
</evidence>
<dbReference type="Gene3D" id="1.10.510.10">
    <property type="entry name" value="Transferase(Phosphotransferase) domain 1"/>
    <property type="match status" value="1"/>
</dbReference>